<evidence type="ECO:0000313" key="6">
    <source>
        <dbReference type="EMBL" id="OQX90223.1"/>
    </source>
</evidence>
<dbReference type="Gene3D" id="2.60.120.1130">
    <property type="match status" value="1"/>
</dbReference>
<dbReference type="EMBL" id="NATQ01000086">
    <property type="protein sequence ID" value="OQX90223.1"/>
    <property type="molecule type" value="Genomic_DNA"/>
</dbReference>
<dbReference type="PANTHER" id="PTHR44943:SF4">
    <property type="entry name" value="TPR REPEAT-CONTAINING PROTEIN MJ0798"/>
    <property type="match status" value="1"/>
</dbReference>
<dbReference type="SUPFAM" id="SSF48452">
    <property type="entry name" value="TPR-like"/>
    <property type="match status" value="2"/>
</dbReference>
<organism evidence="6 7">
    <name type="scientific">Candidatus Coatesbacteria bacterium 4484_99</name>
    <dbReference type="NCBI Taxonomy" id="1970774"/>
    <lineage>
        <taxon>Bacteria</taxon>
        <taxon>Candidatus Coatesiibacteriota</taxon>
    </lineage>
</organism>
<dbReference type="Gene3D" id="2.60.120.260">
    <property type="entry name" value="Galactose-binding domain-like"/>
    <property type="match status" value="1"/>
</dbReference>
<evidence type="ECO:0000313" key="7">
    <source>
        <dbReference type="Proteomes" id="UP000192611"/>
    </source>
</evidence>
<dbReference type="InterPro" id="IPR051685">
    <property type="entry name" value="Ycf3/AcsC/BcsC/TPR_MFPF"/>
</dbReference>
<dbReference type="Pfam" id="PF01841">
    <property type="entry name" value="Transglut_core"/>
    <property type="match status" value="1"/>
</dbReference>
<protein>
    <recommendedName>
        <fullName evidence="8">DUF3857 domain-containing protein</fullName>
    </recommendedName>
</protein>
<evidence type="ECO:0000256" key="1">
    <source>
        <dbReference type="ARBA" id="ARBA00022737"/>
    </source>
</evidence>
<keyword evidence="1" id="KW-0677">Repeat</keyword>
<sequence>MIRNLSVLIVLFLITCTMALVPIRDVQTLSELSTTSEDPTLFTEFGWALLFNNQPERASVTFNLALRKEPRNPDALEGLFLSEKMTGDYKNATSALSQFIRFHPDDPRSEVYLPVLFTMLEDVSKRSDILGLLNYIINKTDASPFMKDLCLKYQILAFLDMNRTREASEIVTRMGYIKQWWMIGPFDNEGKTGHNAVYPPETEIEFDAVYKGKNFDATWRLMPFESPYGKIYLKRMFYPFQNTCAYLACAVYSPTTRTVALKVGSSGAVKAFLNGSLVIENDSYRVFSYDQEIAPCVLKSGWNLLLLKICNVDGEWTASARFTELNGSAIDDLRISTSQKDIITASAQTPSEPSSYEAGQIERGCIDEFTIRALNTKFDPLPYLYLGLLESQYHYHDSEIERESQIYEQITDIMPDWCYGYFLTGTTNPGGNTARDLYETSIKLCPGLAEGWMELGRLFYNAGRKEKAVNAFQKALSINPDYIEPRQYIAKMSYENNWYPIAETEVRKLLLLNKDYIFAYYDLGRLSEHIGDDREAIENYLMVLGIEANSYYAISSLVERYKFIGEVDNAIELLKDYTERYPYHITFKKDLLDLYIDTERYNEAEKTADEILEINPRDFEALSWKGIALHHLGYKEKAIESFELAIKYKQNYPWLTSYMNILKPGDKPYYEPYRMEMEDVADKVASYLINLADEQAIYLLDQEIRKVYPNGTSSYTVHKIVQINTEDAMQKFASMEIYYIPERENVKILTATVILPDGERVEATDIHDYSVSSESARLYYDYVSRVVSFPALEPGAIIDFEYTVEQTGENIFADYFWEQFFFGNYETTIISEYVLITPENIKLNISNPPDIDVEVLPGKDYITHIFRKNNIDGILNEPRMPPLAEILNTVKVTTFESWDEVGRWYWNLSKDQMVTDAQIKRKVYELTHNKETIEEKVESIYNFITKEIRYVGLEFGIGGYKPRKATRTFSTHYGDCKDKGVLFMTMLKEIGVESDMVLIRSRSKGIIDYDLPLLGVFNHFITLVHLPDKDMFIDCTPEFHNYTELPFEDQGIDAFVVGEWGSKFITTPLKTPEDNFIDISMEIWLSEDGSAKAKRTISYGDKDSPAQRKRYLNPAQRKRLLNEYWNSLYPHSSVSNLEFRGIDNKKEGVEISYNIYFANFATAQNNIWCLPTRIPTDDLVQRFTSRSMRVYPLLVEEPFTIRSTIVYHLPDSAILEEDMPISIEMNSRFGNMKASYEQSNKTLTANVNISIEVTRVMPEDYCAFRGFLNEIDMREREYFTIKLLQR</sequence>
<gene>
    <name evidence="6" type="ORF">B6D57_04265</name>
</gene>
<dbReference type="Pfam" id="PF14559">
    <property type="entry name" value="TPR_19"/>
    <property type="match status" value="1"/>
</dbReference>
<dbReference type="InterPro" id="IPR011990">
    <property type="entry name" value="TPR-like_helical_dom_sf"/>
</dbReference>
<dbReference type="InterPro" id="IPR002931">
    <property type="entry name" value="Transglutaminase-like"/>
</dbReference>
<dbReference type="SMART" id="SM00028">
    <property type="entry name" value="TPR"/>
    <property type="match status" value="5"/>
</dbReference>
<dbReference type="Gene3D" id="1.25.40.10">
    <property type="entry name" value="Tetratricopeptide repeat domain"/>
    <property type="match status" value="2"/>
</dbReference>
<dbReference type="PROSITE" id="PS50005">
    <property type="entry name" value="TPR"/>
    <property type="match status" value="1"/>
</dbReference>
<dbReference type="InterPro" id="IPR038765">
    <property type="entry name" value="Papain-like_cys_pep_sf"/>
</dbReference>
<dbReference type="Proteomes" id="UP000192611">
    <property type="component" value="Unassembled WGS sequence"/>
</dbReference>
<dbReference type="Pfam" id="PF12969">
    <property type="entry name" value="DUF3857"/>
    <property type="match status" value="1"/>
</dbReference>
<feature type="domain" description="DUF3857" evidence="5">
    <location>
        <begin position="709"/>
        <end position="848"/>
    </location>
</feature>
<evidence type="ECO:0000256" key="3">
    <source>
        <dbReference type="PROSITE-ProRule" id="PRU00339"/>
    </source>
</evidence>
<dbReference type="InterPro" id="IPR013105">
    <property type="entry name" value="TPR_2"/>
</dbReference>
<dbReference type="SUPFAM" id="SSF54001">
    <property type="entry name" value="Cysteine proteinases"/>
    <property type="match status" value="1"/>
</dbReference>
<reference evidence="7" key="1">
    <citation type="submission" date="2017-03" db="EMBL/GenBank/DDBJ databases">
        <title>Novel pathways for hydrocarbon cycling and metabolic interdependencies in hydrothermal sediment communities.</title>
        <authorList>
            <person name="Dombrowski N."/>
            <person name="Seitz K."/>
            <person name="Teske A."/>
            <person name="Baker B."/>
        </authorList>
    </citation>
    <scope>NUCLEOTIDE SEQUENCE [LARGE SCALE GENOMIC DNA]</scope>
</reference>
<dbReference type="Pfam" id="PF07719">
    <property type="entry name" value="TPR_2"/>
    <property type="match status" value="1"/>
</dbReference>
<evidence type="ECO:0000259" key="4">
    <source>
        <dbReference type="Pfam" id="PF01841"/>
    </source>
</evidence>
<feature type="domain" description="Transglutaminase-like" evidence="4">
    <location>
        <begin position="924"/>
        <end position="998"/>
    </location>
</feature>
<dbReference type="PROSITE" id="PS50293">
    <property type="entry name" value="TPR_REGION"/>
    <property type="match status" value="1"/>
</dbReference>
<name>A0A1W9S0B0_9BACT</name>
<dbReference type="InterPro" id="IPR024618">
    <property type="entry name" value="DUF3857"/>
</dbReference>
<evidence type="ECO:0008006" key="8">
    <source>
        <dbReference type="Google" id="ProtNLM"/>
    </source>
</evidence>
<evidence type="ECO:0000259" key="5">
    <source>
        <dbReference type="Pfam" id="PF12969"/>
    </source>
</evidence>
<accession>A0A1W9S0B0</accession>
<dbReference type="Gene3D" id="2.60.40.3140">
    <property type="match status" value="1"/>
</dbReference>
<evidence type="ECO:0000256" key="2">
    <source>
        <dbReference type="ARBA" id="ARBA00022803"/>
    </source>
</evidence>
<dbReference type="Gene3D" id="3.10.620.30">
    <property type="match status" value="1"/>
</dbReference>
<comment type="caution">
    <text evidence="6">The sequence shown here is derived from an EMBL/GenBank/DDBJ whole genome shotgun (WGS) entry which is preliminary data.</text>
</comment>
<feature type="repeat" description="TPR" evidence="3">
    <location>
        <begin position="449"/>
        <end position="482"/>
    </location>
</feature>
<proteinExistence type="predicted"/>
<dbReference type="PANTHER" id="PTHR44943">
    <property type="entry name" value="CELLULOSE SYNTHASE OPERON PROTEIN C"/>
    <property type="match status" value="1"/>
</dbReference>
<dbReference type="InterPro" id="IPR019734">
    <property type="entry name" value="TPR_rpt"/>
</dbReference>
<keyword evidence="2 3" id="KW-0802">TPR repeat</keyword>